<dbReference type="InterPro" id="IPR036527">
    <property type="entry name" value="SCP2_sterol-bd_dom_sf"/>
</dbReference>
<dbReference type="EMBL" id="JACHHJ010000001">
    <property type="protein sequence ID" value="MBB6449426.1"/>
    <property type="molecule type" value="Genomic_DNA"/>
</dbReference>
<accession>A0A841PQG6</accession>
<dbReference type="Gene3D" id="3.30.1050.10">
    <property type="entry name" value="SCP2 sterol-binding domain"/>
    <property type="match status" value="1"/>
</dbReference>
<organism evidence="2 3">
    <name type="scientific">Geomicrobium halophilum</name>
    <dbReference type="NCBI Taxonomy" id="549000"/>
    <lineage>
        <taxon>Bacteria</taxon>
        <taxon>Bacillati</taxon>
        <taxon>Bacillota</taxon>
        <taxon>Bacilli</taxon>
        <taxon>Bacillales</taxon>
        <taxon>Geomicrobium</taxon>
    </lineage>
</organism>
<protein>
    <submittedName>
        <fullName evidence="2">Putative acetyltransferase</fullName>
    </submittedName>
</protein>
<comment type="caution">
    <text evidence="2">The sequence shown here is derived from an EMBL/GenBank/DDBJ whole genome shotgun (WGS) entry which is preliminary data.</text>
</comment>
<dbReference type="RefSeq" id="WP_184403312.1">
    <property type="nucleotide sequence ID" value="NZ_JACHHJ010000001.1"/>
</dbReference>
<dbReference type="PANTHER" id="PTHR37817:SF1">
    <property type="entry name" value="N-ACETYLTRANSFERASE EIS"/>
    <property type="match status" value="1"/>
</dbReference>
<dbReference type="InterPro" id="IPR051554">
    <property type="entry name" value="Acetyltransferase_Eis"/>
</dbReference>
<evidence type="ECO:0000313" key="3">
    <source>
        <dbReference type="Proteomes" id="UP000568839"/>
    </source>
</evidence>
<reference evidence="2 3" key="1">
    <citation type="submission" date="2020-08" db="EMBL/GenBank/DDBJ databases">
        <title>Genomic Encyclopedia of Type Strains, Phase IV (KMG-IV): sequencing the most valuable type-strain genomes for metagenomic binning, comparative biology and taxonomic classification.</title>
        <authorList>
            <person name="Goeker M."/>
        </authorList>
    </citation>
    <scope>NUCLEOTIDE SEQUENCE [LARGE SCALE GENOMIC DNA]</scope>
    <source>
        <strain evidence="2 3">DSM 21769</strain>
    </source>
</reference>
<dbReference type="Pfam" id="PF17668">
    <property type="entry name" value="Acetyltransf_17"/>
    <property type="match status" value="1"/>
</dbReference>
<dbReference type="InterPro" id="IPR025559">
    <property type="entry name" value="Eis_dom"/>
</dbReference>
<dbReference type="SUPFAM" id="SSF55729">
    <property type="entry name" value="Acyl-CoA N-acyltransferases (Nat)"/>
    <property type="match status" value="1"/>
</dbReference>
<evidence type="ECO:0000259" key="1">
    <source>
        <dbReference type="PROSITE" id="PS51186"/>
    </source>
</evidence>
<dbReference type="SUPFAM" id="SSF55718">
    <property type="entry name" value="SCP-like"/>
    <property type="match status" value="1"/>
</dbReference>
<dbReference type="Gene3D" id="3.40.630.30">
    <property type="match status" value="2"/>
</dbReference>
<dbReference type="AlphaFoldDB" id="A0A841PQG6"/>
<dbReference type="GO" id="GO:0030649">
    <property type="term" value="P:aminoglycoside antibiotic catabolic process"/>
    <property type="evidence" value="ECO:0007669"/>
    <property type="project" value="TreeGrafter"/>
</dbReference>
<gene>
    <name evidence="2" type="ORF">HNR44_001375</name>
</gene>
<dbReference type="GO" id="GO:0034069">
    <property type="term" value="F:aminoglycoside N-acetyltransferase activity"/>
    <property type="evidence" value="ECO:0007669"/>
    <property type="project" value="TreeGrafter"/>
</dbReference>
<sequence>MDIRKLREDEKREAVKLGAFAFQEEFSEEQTTEIMNRMVADNIWVAVEDELILSKVAVLPTRLWLYGTSLPAGGITSVSTWPEGRRGGNVRKLLKQSLLDMKSRGHVLSLLDPFAISYYRKFGWELYCDQTTAVMKKEEFPVPSKSGKGKFRRVKDEDWQIFSEIYDKYAMKYTGMIDRDEWWWKNILLSARFKDKRRIVYQNDEGKDRGYIFYKVKENVLKASEFVAVDQEAESELWRLVANHDSMVEEMRITMPNDLHWRFFMNNPDALEERRTHFMARIVELESFLTHFPFQLEEGEQLTIAVNDDFAEWNTGTYRVTKTNGEMVVQKSPSITGPVLETDIKGIVPFLFRYVDGETLFSRGVLKGPEAAVTLWERAIPEGKPFLYDAF</sequence>
<keyword evidence="2" id="KW-0808">Transferase</keyword>
<name>A0A841PQG6_9BACL</name>
<dbReference type="InterPro" id="IPR016181">
    <property type="entry name" value="Acyl_CoA_acyltransferase"/>
</dbReference>
<dbReference type="Pfam" id="PF13527">
    <property type="entry name" value="Acetyltransf_9"/>
    <property type="match status" value="1"/>
</dbReference>
<dbReference type="Proteomes" id="UP000568839">
    <property type="component" value="Unassembled WGS sequence"/>
</dbReference>
<proteinExistence type="predicted"/>
<dbReference type="PROSITE" id="PS51186">
    <property type="entry name" value="GNAT"/>
    <property type="match status" value="1"/>
</dbReference>
<keyword evidence="3" id="KW-1185">Reference proteome</keyword>
<dbReference type="InterPro" id="IPR041380">
    <property type="entry name" value="Acetyltransf_17"/>
</dbReference>
<dbReference type="Pfam" id="PF13530">
    <property type="entry name" value="SCP2_2"/>
    <property type="match status" value="1"/>
</dbReference>
<dbReference type="InterPro" id="IPR000182">
    <property type="entry name" value="GNAT_dom"/>
</dbReference>
<feature type="domain" description="N-acetyltransferase" evidence="1">
    <location>
        <begin position="1"/>
        <end position="141"/>
    </location>
</feature>
<evidence type="ECO:0000313" key="2">
    <source>
        <dbReference type="EMBL" id="MBB6449426.1"/>
    </source>
</evidence>
<dbReference type="PANTHER" id="PTHR37817">
    <property type="entry name" value="N-ACETYLTRANSFERASE EIS"/>
    <property type="match status" value="1"/>
</dbReference>